<feature type="transmembrane region" description="Helical" evidence="4">
    <location>
        <begin position="143"/>
        <end position="160"/>
    </location>
</feature>
<dbReference type="SUPFAM" id="SSF103473">
    <property type="entry name" value="MFS general substrate transporter"/>
    <property type="match status" value="1"/>
</dbReference>
<dbReference type="KEGG" id="smax:FJR03_05030"/>
<keyword evidence="2 4" id="KW-1133">Transmembrane helix</keyword>
<dbReference type="AlphaFoldDB" id="A0A7M1AUP4"/>
<dbReference type="RefSeq" id="WP_193114557.1">
    <property type="nucleotide sequence ID" value="NZ_CP041165.1"/>
</dbReference>
<feature type="transmembrane region" description="Helical" evidence="4">
    <location>
        <begin position="277"/>
        <end position="295"/>
    </location>
</feature>
<dbReference type="EMBL" id="CP041165">
    <property type="protein sequence ID" value="QOP41139.1"/>
    <property type="molecule type" value="Genomic_DNA"/>
</dbReference>
<evidence type="ECO:0000256" key="4">
    <source>
        <dbReference type="SAM" id="Phobius"/>
    </source>
</evidence>
<feature type="transmembrane region" description="Helical" evidence="4">
    <location>
        <begin position="166"/>
        <end position="183"/>
    </location>
</feature>
<evidence type="ECO:0000256" key="1">
    <source>
        <dbReference type="ARBA" id="ARBA00022692"/>
    </source>
</evidence>
<proteinExistence type="predicted"/>
<dbReference type="InterPro" id="IPR020846">
    <property type="entry name" value="MFS_dom"/>
</dbReference>
<dbReference type="PANTHER" id="PTHR23518:SF2">
    <property type="entry name" value="MAJOR FACILITATOR SUPERFAMILY TRANSPORTER"/>
    <property type="match status" value="1"/>
</dbReference>
<feature type="transmembrane region" description="Helical" evidence="4">
    <location>
        <begin position="203"/>
        <end position="226"/>
    </location>
</feature>
<feature type="transmembrane region" description="Helical" evidence="4">
    <location>
        <begin position="246"/>
        <end position="265"/>
    </location>
</feature>
<keyword evidence="1 4" id="KW-0812">Transmembrane</keyword>
<organism evidence="6 7">
    <name type="scientific">Sulfurimonas marina</name>
    <dbReference type="NCBI Taxonomy" id="2590551"/>
    <lineage>
        <taxon>Bacteria</taxon>
        <taxon>Pseudomonadati</taxon>
        <taxon>Campylobacterota</taxon>
        <taxon>Epsilonproteobacteria</taxon>
        <taxon>Campylobacterales</taxon>
        <taxon>Sulfurimonadaceae</taxon>
        <taxon>Sulfurimonas</taxon>
    </lineage>
</organism>
<evidence type="ECO:0000259" key="5">
    <source>
        <dbReference type="PROSITE" id="PS50850"/>
    </source>
</evidence>
<name>A0A7M1AUP4_9BACT</name>
<dbReference type="PROSITE" id="PS50850">
    <property type="entry name" value="MFS"/>
    <property type="match status" value="1"/>
</dbReference>
<evidence type="ECO:0000313" key="7">
    <source>
        <dbReference type="Proteomes" id="UP000593910"/>
    </source>
</evidence>
<keyword evidence="7" id="KW-1185">Reference proteome</keyword>
<feature type="domain" description="Major facilitator superfamily (MFS) profile" evidence="5">
    <location>
        <begin position="8"/>
        <end position="389"/>
    </location>
</feature>
<protein>
    <submittedName>
        <fullName evidence="6">MFS transporter</fullName>
    </submittedName>
</protein>
<sequence>MKNNIPTTVFMLGFVSLFMDLSSELVHSLLPLLLVNVLHTSMLEVGIIEGVAEATALIIKVFSGSISDAIGKRKILLLIGYGLSTFSKPFFPLAQHMETVFFARFADRIGKGVRDAPRDALIADVTPKEITGASYGLRQSMDTIGAVLGPLAAVALLFLLDDIRLALWFAFIPALFTIYIIFFKVKEPSHVKRTVKTKQIFSLSIMSSFSTSFWIVVTIGSLFMLARFSEAFLILKAQEAGFKIEFVPLVMVVMSIAYVFSAYPAGVLSDRLERKHMLSLGLLFLIVSDLILANASSYITIFLGAFLWGIHMGFSQGILTAMVADTAPRDKRGSAFGFFNLFSGLSMLLSSIFAGWLWQSFNSSFTFYTGALFALLSFIIVLWKLQEMKSNTQNIY</sequence>
<evidence type="ECO:0000256" key="2">
    <source>
        <dbReference type="ARBA" id="ARBA00022989"/>
    </source>
</evidence>
<dbReference type="CDD" id="cd17370">
    <property type="entry name" value="MFS_MJ1317_like"/>
    <property type="match status" value="1"/>
</dbReference>
<feature type="transmembrane region" description="Helical" evidence="4">
    <location>
        <begin position="336"/>
        <end position="359"/>
    </location>
</feature>
<dbReference type="InterPro" id="IPR036259">
    <property type="entry name" value="MFS_trans_sf"/>
</dbReference>
<keyword evidence="3 4" id="KW-0472">Membrane</keyword>
<feature type="transmembrane region" description="Helical" evidence="4">
    <location>
        <begin position="365"/>
        <end position="383"/>
    </location>
</feature>
<dbReference type="GO" id="GO:0022857">
    <property type="term" value="F:transmembrane transporter activity"/>
    <property type="evidence" value="ECO:0007669"/>
    <property type="project" value="InterPro"/>
</dbReference>
<dbReference type="InterPro" id="IPR011701">
    <property type="entry name" value="MFS"/>
</dbReference>
<evidence type="ECO:0000313" key="6">
    <source>
        <dbReference type="EMBL" id="QOP41139.1"/>
    </source>
</evidence>
<dbReference type="Pfam" id="PF07690">
    <property type="entry name" value="MFS_1"/>
    <property type="match status" value="2"/>
</dbReference>
<reference evidence="6 7" key="1">
    <citation type="submission" date="2019-06" db="EMBL/GenBank/DDBJ databases">
        <title>Sulfurimonas gotlandica sp. nov., a chemoautotrophic and psychrotolerant epsilonproteobacterium isolated from a pelagic redoxcline, and an emended description of the genus Sulfurimonas.</title>
        <authorList>
            <person name="Wang S."/>
            <person name="Jiang L."/>
            <person name="Shao Z."/>
        </authorList>
    </citation>
    <scope>NUCLEOTIDE SEQUENCE [LARGE SCALE GENOMIC DNA]</scope>
    <source>
        <strain evidence="6 7">B2</strain>
    </source>
</reference>
<accession>A0A7M1AUP4</accession>
<feature type="transmembrane region" description="Helical" evidence="4">
    <location>
        <begin position="301"/>
        <end position="324"/>
    </location>
</feature>
<gene>
    <name evidence="6" type="ORF">FJR03_05030</name>
</gene>
<dbReference type="PANTHER" id="PTHR23518">
    <property type="entry name" value="C-METHYLTRANSFERASE"/>
    <property type="match status" value="1"/>
</dbReference>
<evidence type="ECO:0000256" key="3">
    <source>
        <dbReference type="ARBA" id="ARBA00023136"/>
    </source>
</evidence>
<dbReference type="Proteomes" id="UP000593910">
    <property type="component" value="Chromosome"/>
</dbReference>
<dbReference type="Gene3D" id="1.20.1250.20">
    <property type="entry name" value="MFS general substrate transporter like domains"/>
    <property type="match status" value="2"/>
</dbReference>